<evidence type="ECO:0000313" key="4">
    <source>
        <dbReference type="EMBL" id="KAF2263509.1"/>
    </source>
</evidence>
<keyword evidence="2" id="KW-0812">Transmembrane</keyword>
<gene>
    <name evidence="4" type="ORF">CC78DRAFT_533933</name>
</gene>
<accession>A0A9P4KCF5</accession>
<dbReference type="EMBL" id="ML986625">
    <property type="protein sequence ID" value="KAF2263509.1"/>
    <property type="molecule type" value="Genomic_DNA"/>
</dbReference>
<organism evidence="4 5">
    <name type="scientific">Lojkania enalia</name>
    <dbReference type="NCBI Taxonomy" id="147567"/>
    <lineage>
        <taxon>Eukaryota</taxon>
        <taxon>Fungi</taxon>
        <taxon>Dikarya</taxon>
        <taxon>Ascomycota</taxon>
        <taxon>Pezizomycotina</taxon>
        <taxon>Dothideomycetes</taxon>
        <taxon>Pleosporomycetidae</taxon>
        <taxon>Pleosporales</taxon>
        <taxon>Pleosporales incertae sedis</taxon>
        <taxon>Lojkania</taxon>
    </lineage>
</organism>
<keyword evidence="2" id="KW-1133">Transmembrane helix</keyword>
<feature type="transmembrane region" description="Helical" evidence="2">
    <location>
        <begin position="136"/>
        <end position="169"/>
    </location>
</feature>
<proteinExistence type="predicted"/>
<evidence type="ECO:0000256" key="1">
    <source>
        <dbReference type="SAM" id="MobiDB-lite"/>
    </source>
</evidence>
<feature type="compositionally biased region" description="Basic and acidic residues" evidence="1">
    <location>
        <begin position="211"/>
        <end position="223"/>
    </location>
</feature>
<feature type="signal peptide" evidence="3">
    <location>
        <begin position="1"/>
        <end position="19"/>
    </location>
</feature>
<keyword evidence="3" id="KW-0732">Signal</keyword>
<feature type="chain" id="PRO_5040202647" evidence="3">
    <location>
        <begin position="20"/>
        <end position="229"/>
    </location>
</feature>
<reference evidence="5" key="1">
    <citation type="journal article" date="2020" name="Stud. Mycol.">
        <title>101 Dothideomycetes genomes: A test case for predicting lifestyles and emergence of pathogens.</title>
        <authorList>
            <person name="Haridas S."/>
            <person name="Albert R."/>
            <person name="Binder M."/>
            <person name="Bloem J."/>
            <person name="LaButti K."/>
            <person name="Salamov A."/>
            <person name="Andreopoulos B."/>
            <person name="Baker S."/>
            <person name="Barry K."/>
            <person name="Bills G."/>
            <person name="Bluhm B."/>
            <person name="Cannon C."/>
            <person name="Castanera R."/>
            <person name="Culley D."/>
            <person name="Daum C."/>
            <person name="Ezra D."/>
            <person name="Gonzalez J."/>
            <person name="Henrissat B."/>
            <person name="Kuo A."/>
            <person name="Liang C."/>
            <person name="Lipzen A."/>
            <person name="Lutzoni F."/>
            <person name="Magnuson J."/>
            <person name="Mondo S."/>
            <person name="Nolan M."/>
            <person name="Ohm R."/>
            <person name="Pangilinan J."/>
            <person name="Park H.-J."/>
            <person name="Ramirez L."/>
            <person name="Alfaro M."/>
            <person name="Sun H."/>
            <person name="Tritt A."/>
            <person name="Yoshinaga Y."/>
            <person name="Zwiers L.-H."/>
            <person name="Turgeon B."/>
            <person name="Goodwin S."/>
            <person name="Spatafora J."/>
            <person name="Crous P."/>
            <person name="Grigoriev I."/>
        </authorList>
    </citation>
    <scope>NUCLEOTIDE SEQUENCE [LARGE SCALE GENOMIC DNA]</scope>
    <source>
        <strain evidence="5">CBS 304.66</strain>
    </source>
</reference>
<dbReference type="AlphaFoldDB" id="A0A9P4KCF5"/>
<name>A0A9P4KCF5_9PLEO</name>
<protein>
    <submittedName>
        <fullName evidence="4">Uncharacterized protein</fullName>
    </submittedName>
</protein>
<dbReference type="Proteomes" id="UP000800093">
    <property type="component" value="Unassembled WGS sequence"/>
</dbReference>
<keyword evidence="2" id="KW-0472">Membrane</keyword>
<keyword evidence="5" id="KW-1185">Reference proteome</keyword>
<evidence type="ECO:0000256" key="3">
    <source>
        <dbReference type="SAM" id="SignalP"/>
    </source>
</evidence>
<feature type="compositionally biased region" description="Basic and acidic residues" evidence="1">
    <location>
        <begin position="192"/>
        <end position="201"/>
    </location>
</feature>
<evidence type="ECO:0000313" key="5">
    <source>
        <dbReference type="Proteomes" id="UP000800093"/>
    </source>
</evidence>
<comment type="caution">
    <text evidence="4">The sequence shown here is derived from an EMBL/GenBank/DDBJ whole genome shotgun (WGS) entry which is preliminary data.</text>
</comment>
<evidence type="ECO:0000256" key="2">
    <source>
        <dbReference type="SAM" id="Phobius"/>
    </source>
</evidence>
<feature type="region of interest" description="Disordered" evidence="1">
    <location>
        <begin position="189"/>
        <end position="229"/>
    </location>
</feature>
<sequence>MCRHKLILLLCYHVILLLALAPALNTYFTTKSIAKRELPAYTKAVAPPPVVEDAVTDYNDTDCGSKECPCASSGTTVKRQYPFSDSESTDADEWDFYLPPEDEQEEDMTYDFPEAIGEDLEEIQESEPPDLFERSFVFWFISYWPLLSTPMLMAFVAWIVCSMASYLWLQIANEERVAFKKTIEQELEGMDEDKKPKKDEAINQMNYIFPPKEKAGENMERVGRSRRRR</sequence>